<reference evidence="5" key="1">
    <citation type="submission" date="2022-03" db="EMBL/GenBank/DDBJ databases">
        <authorList>
            <person name="Martin H S."/>
        </authorList>
    </citation>
    <scope>NUCLEOTIDE SEQUENCE</scope>
</reference>
<comment type="subcellular location">
    <subcellularLocation>
        <location evidence="1">Nucleus</location>
    </subcellularLocation>
</comment>
<feature type="region of interest" description="Disordered" evidence="3">
    <location>
        <begin position="46"/>
        <end position="144"/>
    </location>
</feature>
<dbReference type="InterPro" id="IPR017984">
    <property type="entry name" value="Chromo_dom_subgr"/>
</dbReference>
<dbReference type="InterPro" id="IPR023780">
    <property type="entry name" value="Chromo_domain"/>
</dbReference>
<dbReference type="Proteomes" id="UP000837857">
    <property type="component" value="Chromosome 11"/>
</dbReference>
<dbReference type="PROSITE" id="PS50013">
    <property type="entry name" value="CHROMO_2"/>
    <property type="match status" value="2"/>
</dbReference>
<evidence type="ECO:0000256" key="2">
    <source>
        <dbReference type="ARBA" id="ARBA00023242"/>
    </source>
</evidence>
<dbReference type="InterPro" id="IPR000953">
    <property type="entry name" value="Chromo/chromo_shadow_dom"/>
</dbReference>
<feature type="domain" description="Chromo" evidence="4">
    <location>
        <begin position="237"/>
        <end position="296"/>
    </location>
</feature>
<protein>
    <recommendedName>
        <fullName evidence="4">Chromo domain-containing protein</fullName>
    </recommendedName>
</protein>
<feature type="compositionally biased region" description="Basic and acidic residues" evidence="3">
    <location>
        <begin position="224"/>
        <end position="235"/>
    </location>
</feature>
<feature type="compositionally biased region" description="Basic and acidic residues" evidence="3">
    <location>
        <begin position="77"/>
        <end position="88"/>
    </location>
</feature>
<feature type="compositionally biased region" description="Basic and acidic residues" evidence="3">
    <location>
        <begin position="186"/>
        <end position="197"/>
    </location>
</feature>
<dbReference type="PRINTS" id="PR00504">
    <property type="entry name" value="CHROMODOMAIN"/>
</dbReference>
<feature type="compositionally biased region" description="Basic residues" evidence="3">
    <location>
        <begin position="204"/>
        <end position="223"/>
    </location>
</feature>
<dbReference type="Gene3D" id="2.40.50.40">
    <property type="match status" value="2"/>
</dbReference>
<sequence length="336" mass="38429">MVNSNLGRCQYHRIAEGITFTSAFIDNSAYLHVTKNSIFAMRKVSKNRSDDDVISSTNGSGSVEIIENPNAEGSVEGTEKESEAKTDDSDGSGNGISEVEKEKDESPKKGKGKNSRPKKKKAGKTKKIVQEAEEEKEEEYEVEKIVDSKRIKGKLHYLIHWKGYSSEDDTWEPENTLSCPELINKFNEEKENSKNKDAAPQQKKNNKRKSSVKNKSSPKKPRNNKWDSEKADESAEYEVERILEVHHKKSGKREFLIHWKGWSNKFDSWEPESNLNCPELIKKFMDKVNAARSSDSRSLRVAPETTNRFTLQAPSSGRRLSKRKNQRQRVRYDNAE</sequence>
<evidence type="ECO:0000313" key="5">
    <source>
        <dbReference type="EMBL" id="CAH2039599.1"/>
    </source>
</evidence>
<dbReference type="Pfam" id="PF00385">
    <property type="entry name" value="Chromo"/>
    <property type="match status" value="2"/>
</dbReference>
<evidence type="ECO:0000256" key="1">
    <source>
        <dbReference type="ARBA" id="ARBA00004123"/>
    </source>
</evidence>
<dbReference type="SUPFAM" id="SSF54160">
    <property type="entry name" value="Chromo domain-like"/>
    <property type="match status" value="2"/>
</dbReference>
<feature type="region of interest" description="Disordered" evidence="3">
    <location>
        <begin position="292"/>
        <end position="336"/>
    </location>
</feature>
<evidence type="ECO:0000259" key="4">
    <source>
        <dbReference type="PROSITE" id="PS50013"/>
    </source>
</evidence>
<proteinExistence type="predicted"/>
<feature type="non-terminal residue" evidence="5">
    <location>
        <position position="1"/>
    </location>
</feature>
<dbReference type="EMBL" id="OW152823">
    <property type="protein sequence ID" value="CAH2039599.1"/>
    <property type="molecule type" value="Genomic_DNA"/>
</dbReference>
<feature type="compositionally biased region" description="Basic residues" evidence="3">
    <location>
        <begin position="109"/>
        <end position="127"/>
    </location>
</feature>
<evidence type="ECO:0000313" key="6">
    <source>
        <dbReference type="Proteomes" id="UP000837857"/>
    </source>
</evidence>
<keyword evidence="6" id="KW-1185">Reference proteome</keyword>
<dbReference type="InterPro" id="IPR051219">
    <property type="entry name" value="Heterochromatin_chromo-domain"/>
</dbReference>
<feature type="domain" description="Chromo" evidence="4">
    <location>
        <begin position="140"/>
        <end position="198"/>
    </location>
</feature>
<gene>
    <name evidence="5" type="ORF">IPOD504_LOCUS1810</name>
</gene>
<feature type="compositionally biased region" description="Polar residues" evidence="3">
    <location>
        <begin position="304"/>
        <end position="315"/>
    </location>
</feature>
<evidence type="ECO:0000256" key="3">
    <source>
        <dbReference type="SAM" id="MobiDB-lite"/>
    </source>
</evidence>
<organism evidence="5 6">
    <name type="scientific">Iphiclides podalirius</name>
    <name type="common">scarce swallowtail</name>
    <dbReference type="NCBI Taxonomy" id="110791"/>
    <lineage>
        <taxon>Eukaryota</taxon>
        <taxon>Metazoa</taxon>
        <taxon>Ecdysozoa</taxon>
        <taxon>Arthropoda</taxon>
        <taxon>Hexapoda</taxon>
        <taxon>Insecta</taxon>
        <taxon>Pterygota</taxon>
        <taxon>Neoptera</taxon>
        <taxon>Endopterygota</taxon>
        <taxon>Lepidoptera</taxon>
        <taxon>Glossata</taxon>
        <taxon>Ditrysia</taxon>
        <taxon>Papilionoidea</taxon>
        <taxon>Papilionidae</taxon>
        <taxon>Papilioninae</taxon>
        <taxon>Iphiclides</taxon>
    </lineage>
</organism>
<keyword evidence="2" id="KW-0539">Nucleus</keyword>
<feature type="compositionally biased region" description="Basic residues" evidence="3">
    <location>
        <begin position="319"/>
        <end position="329"/>
    </location>
</feature>
<accession>A0ABN8HTK1</accession>
<dbReference type="CDD" id="cd00024">
    <property type="entry name" value="CD_CSD"/>
    <property type="match status" value="2"/>
</dbReference>
<feature type="compositionally biased region" description="Acidic residues" evidence="3">
    <location>
        <begin position="131"/>
        <end position="141"/>
    </location>
</feature>
<dbReference type="SMART" id="SM00298">
    <property type="entry name" value="CHROMO"/>
    <property type="match status" value="2"/>
</dbReference>
<dbReference type="InterPro" id="IPR016197">
    <property type="entry name" value="Chromo-like_dom_sf"/>
</dbReference>
<dbReference type="PANTHER" id="PTHR22812">
    <property type="entry name" value="CHROMOBOX PROTEIN"/>
    <property type="match status" value="1"/>
</dbReference>
<feature type="region of interest" description="Disordered" evidence="3">
    <location>
        <begin position="182"/>
        <end position="235"/>
    </location>
</feature>
<name>A0ABN8HTK1_9NEOP</name>
<feature type="compositionally biased region" description="Basic and acidic residues" evidence="3">
    <location>
        <begin position="98"/>
        <end position="108"/>
    </location>
</feature>